<comment type="caution">
    <text evidence="1">The sequence shown here is derived from an EMBL/GenBank/DDBJ whole genome shotgun (WGS) entry which is preliminary data.</text>
</comment>
<accession>A0ACB8AWQ8</accession>
<evidence type="ECO:0000313" key="1">
    <source>
        <dbReference type="EMBL" id="KAH7917816.1"/>
    </source>
</evidence>
<dbReference type="Proteomes" id="UP000790709">
    <property type="component" value="Unassembled WGS sequence"/>
</dbReference>
<evidence type="ECO:0000313" key="2">
    <source>
        <dbReference type="Proteomes" id="UP000790709"/>
    </source>
</evidence>
<sequence>MPPSQAKRNSKRAQGRAGDELEVVTPREPFTMQGFKEKMADFVIASGKGPELVDSPNWHNLMRVLRPELREGDLPTSEEIRALIPERMRVRAAAAGNA</sequence>
<protein>
    <submittedName>
        <fullName evidence="1">Uncharacterized protein</fullName>
    </submittedName>
</protein>
<keyword evidence="2" id="KW-1185">Reference proteome</keyword>
<dbReference type="EMBL" id="MU266928">
    <property type="protein sequence ID" value="KAH7917816.1"/>
    <property type="molecule type" value="Genomic_DNA"/>
</dbReference>
<gene>
    <name evidence="1" type="ORF">BV22DRAFT_1135094</name>
</gene>
<organism evidence="1 2">
    <name type="scientific">Leucogyrophana mollusca</name>
    <dbReference type="NCBI Taxonomy" id="85980"/>
    <lineage>
        <taxon>Eukaryota</taxon>
        <taxon>Fungi</taxon>
        <taxon>Dikarya</taxon>
        <taxon>Basidiomycota</taxon>
        <taxon>Agaricomycotina</taxon>
        <taxon>Agaricomycetes</taxon>
        <taxon>Agaricomycetidae</taxon>
        <taxon>Boletales</taxon>
        <taxon>Boletales incertae sedis</taxon>
        <taxon>Leucogyrophana</taxon>
    </lineage>
</organism>
<proteinExistence type="predicted"/>
<reference evidence="1" key="1">
    <citation type="journal article" date="2021" name="New Phytol.">
        <title>Evolutionary innovations through gain and loss of genes in the ectomycorrhizal Boletales.</title>
        <authorList>
            <person name="Wu G."/>
            <person name="Miyauchi S."/>
            <person name="Morin E."/>
            <person name="Kuo A."/>
            <person name="Drula E."/>
            <person name="Varga T."/>
            <person name="Kohler A."/>
            <person name="Feng B."/>
            <person name="Cao Y."/>
            <person name="Lipzen A."/>
            <person name="Daum C."/>
            <person name="Hundley H."/>
            <person name="Pangilinan J."/>
            <person name="Johnson J."/>
            <person name="Barry K."/>
            <person name="LaButti K."/>
            <person name="Ng V."/>
            <person name="Ahrendt S."/>
            <person name="Min B."/>
            <person name="Choi I.G."/>
            <person name="Park H."/>
            <person name="Plett J.M."/>
            <person name="Magnuson J."/>
            <person name="Spatafora J.W."/>
            <person name="Nagy L.G."/>
            <person name="Henrissat B."/>
            <person name="Grigoriev I.V."/>
            <person name="Yang Z.L."/>
            <person name="Xu J."/>
            <person name="Martin F.M."/>
        </authorList>
    </citation>
    <scope>NUCLEOTIDE SEQUENCE</scope>
    <source>
        <strain evidence="1">KUC20120723A-06</strain>
    </source>
</reference>
<name>A0ACB8AWQ8_9AGAM</name>